<dbReference type="InterPro" id="IPR000524">
    <property type="entry name" value="Tscrpt_reg_HTH_GntR"/>
</dbReference>
<dbReference type="InterPro" id="IPR008920">
    <property type="entry name" value="TF_FadR/GntR_C"/>
</dbReference>
<dbReference type="InterPro" id="IPR036388">
    <property type="entry name" value="WH-like_DNA-bd_sf"/>
</dbReference>
<dbReference type="Pfam" id="PF07729">
    <property type="entry name" value="FCD"/>
    <property type="match status" value="1"/>
</dbReference>
<feature type="compositionally biased region" description="Basic and acidic residues" evidence="4">
    <location>
        <begin position="11"/>
        <end position="26"/>
    </location>
</feature>
<dbReference type="InterPro" id="IPR011711">
    <property type="entry name" value="GntR_C"/>
</dbReference>
<dbReference type="SMART" id="SM00345">
    <property type="entry name" value="HTH_GNTR"/>
    <property type="match status" value="1"/>
</dbReference>
<dbReference type="Gene3D" id="1.20.120.530">
    <property type="entry name" value="GntR ligand-binding domain-like"/>
    <property type="match status" value="1"/>
</dbReference>
<keyword evidence="2" id="KW-0238">DNA-binding</keyword>
<evidence type="ECO:0000313" key="7">
    <source>
        <dbReference type="Proteomes" id="UP001162834"/>
    </source>
</evidence>
<dbReference type="KEGG" id="sbae:DSM104329_05575"/>
<evidence type="ECO:0000259" key="5">
    <source>
        <dbReference type="PROSITE" id="PS50949"/>
    </source>
</evidence>
<feature type="compositionally biased region" description="Acidic residues" evidence="4">
    <location>
        <begin position="1"/>
        <end position="10"/>
    </location>
</feature>
<accession>A0A9E6Y6G2</accession>
<keyword evidence="7" id="KW-1185">Reference proteome</keyword>
<dbReference type="SMART" id="SM00895">
    <property type="entry name" value="FCD"/>
    <property type="match status" value="1"/>
</dbReference>
<dbReference type="InterPro" id="IPR036390">
    <property type="entry name" value="WH_DNA-bd_sf"/>
</dbReference>
<feature type="domain" description="HTH gntR-type" evidence="5">
    <location>
        <begin position="38"/>
        <end position="108"/>
    </location>
</feature>
<dbReference type="Pfam" id="PF00392">
    <property type="entry name" value="GntR"/>
    <property type="match status" value="1"/>
</dbReference>
<organism evidence="6 7">
    <name type="scientific">Capillimicrobium parvum</name>
    <dbReference type="NCBI Taxonomy" id="2884022"/>
    <lineage>
        <taxon>Bacteria</taxon>
        <taxon>Bacillati</taxon>
        <taxon>Actinomycetota</taxon>
        <taxon>Thermoleophilia</taxon>
        <taxon>Solirubrobacterales</taxon>
        <taxon>Capillimicrobiaceae</taxon>
        <taxon>Capillimicrobium</taxon>
    </lineage>
</organism>
<evidence type="ECO:0000256" key="1">
    <source>
        <dbReference type="ARBA" id="ARBA00023015"/>
    </source>
</evidence>
<dbReference type="PANTHER" id="PTHR43537:SF5">
    <property type="entry name" value="UXU OPERON TRANSCRIPTIONAL REGULATOR"/>
    <property type="match status" value="1"/>
</dbReference>
<protein>
    <submittedName>
        <fullName evidence="6">L-lactate dehydrogenase operon regulatory protein</fullName>
    </submittedName>
</protein>
<name>A0A9E6Y6G2_9ACTN</name>
<reference evidence="6" key="1">
    <citation type="journal article" date="2022" name="Int. J. Syst. Evol. Microbiol.">
        <title>Pseudomonas aegrilactucae sp. nov. and Pseudomonas morbosilactucae sp. nov., pathogens causing bacterial rot of lettuce in Japan.</title>
        <authorList>
            <person name="Sawada H."/>
            <person name="Fujikawa T."/>
            <person name="Satou M."/>
        </authorList>
    </citation>
    <scope>NUCLEOTIDE SEQUENCE</scope>
    <source>
        <strain evidence="6">0166_1</strain>
    </source>
</reference>
<dbReference type="PANTHER" id="PTHR43537">
    <property type="entry name" value="TRANSCRIPTIONAL REGULATOR, GNTR FAMILY"/>
    <property type="match status" value="1"/>
</dbReference>
<evidence type="ECO:0000256" key="2">
    <source>
        <dbReference type="ARBA" id="ARBA00023125"/>
    </source>
</evidence>
<keyword evidence="1" id="KW-0805">Transcription regulation</keyword>
<gene>
    <name evidence="6" type="primary">lldR_5</name>
    <name evidence="6" type="ORF">DSM104329_05575</name>
</gene>
<dbReference type="EMBL" id="CP087164">
    <property type="protein sequence ID" value="UGS39143.1"/>
    <property type="molecule type" value="Genomic_DNA"/>
</dbReference>
<feature type="region of interest" description="Disordered" evidence="4">
    <location>
        <begin position="1"/>
        <end position="26"/>
    </location>
</feature>
<dbReference type="Gene3D" id="1.10.10.10">
    <property type="entry name" value="Winged helix-like DNA-binding domain superfamily/Winged helix DNA-binding domain"/>
    <property type="match status" value="1"/>
</dbReference>
<proteinExistence type="predicted"/>
<evidence type="ECO:0000313" key="6">
    <source>
        <dbReference type="EMBL" id="UGS39143.1"/>
    </source>
</evidence>
<keyword evidence="3" id="KW-0804">Transcription</keyword>
<sequence length="273" mass="30576">MTSETPESDDELARHERAVSRLTVPEERLPTAPVKRVRKAYEQVYDQLRDLIMRGELSRGERLPNEAVLAREFGVSRGTVREALRVLAAQNLIRTAKGAGGGSFVTLPTVDHISSFLHANISLLSESEDVTLQEFLEARELLEVFAARQCAVRRTPGDLERMRDTIIEDPAKLGTEEHFVYNKEFHSAVLDGCGNTLLCIAAQPVFSVLQTNLARDAMSQRFAKRINEDHRAILAAIEDGDAEAAAEQMQRHLAYLSRTYQKMWRQSTGVDGD</sequence>
<dbReference type="Proteomes" id="UP001162834">
    <property type="component" value="Chromosome"/>
</dbReference>
<evidence type="ECO:0000256" key="3">
    <source>
        <dbReference type="ARBA" id="ARBA00023163"/>
    </source>
</evidence>
<dbReference type="PRINTS" id="PR00035">
    <property type="entry name" value="HTHGNTR"/>
</dbReference>
<dbReference type="SUPFAM" id="SSF48008">
    <property type="entry name" value="GntR ligand-binding domain-like"/>
    <property type="match status" value="1"/>
</dbReference>
<dbReference type="SUPFAM" id="SSF46785">
    <property type="entry name" value="Winged helix' DNA-binding domain"/>
    <property type="match status" value="1"/>
</dbReference>
<evidence type="ECO:0000256" key="4">
    <source>
        <dbReference type="SAM" id="MobiDB-lite"/>
    </source>
</evidence>
<dbReference type="CDD" id="cd07377">
    <property type="entry name" value="WHTH_GntR"/>
    <property type="match status" value="1"/>
</dbReference>
<dbReference type="AlphaFoldDB" id="A0A9E6Y6G2"/>
<dbReference type="GO" id="GO:0003677">
    <property type="term" value="F:DNA binding"/>
    <property type="evidence" value="ECO:0007669"/>
    <property type="project" value="UniProtKB-KW"/>
</dbReference>
<dbReference type="PROSITE" id="PS50949">
    <property type="entry name" value="HTH_GNTR"/>
    <property type="match status" value="1"/>
</dbReference>
<dbReference type="GO" id="GO:0003700">
    <property type="term" value="F:DNA-binding transcription factor activity"/>
    <property type="evidence" value="ECO:0007669"/>
    <property type="project" value="InterPro"/>
</dbReference>